<dbReference type="SUPFAM" id="SSF103473">
    <property type="entry name" value="MFS general substrate transporter"/>
    <property type="match status" value="1"/>
</dbReference>
<dbReference type="PANTHER" id="PTHR43124">
    <property type="entry name" value="PURINE EFFLUX PUMP PBUE"/>
    <property type="match status" value="1"/>
</dbReference>
<feature type="transmembrane region" description="Helical" evidence="6">
    <location>
        <begin position="79"/>
        <end position="98"/>
    </location>
</feature>
<comment type="caution">
    <text evidence="8">The sequence shown here is derived from an EMBL/GenBank/DDBJ whole genome shotgun (WGS) entry which is preliminary data.</text>
</comment>
<evidence type="ECO:0000313" key="9">
    <source>
        <dbReference type="Proteomes" id="UP001205890"/>
    </source>
</evidence>
<name>A0ABT1LI90_9HYPH</name>
<dbReference type="InterPro" id="IPR011701">
    <property type="entry name" value="MFS"/>
</dbReference>
<feature type="domain" description="Major facilitator superfamily (MFS) profile" evidence="7">
    <location>
        <begin position="13"/>
        <end position="395"/>
    </location>
</feature>
<dbReference type="Proteomes" id="UP001205890">
    <property type="component" value="Unassembled WGS sequence"/>
</dbReference>
<dbReference type="Pfam" id="PF07690">
    <property type="entry name" value="MFS_1"/>
    <property type="match status" value="1"/>
</dbReference>
<evidence type="ECO:0000256" key="1">
    <source>
        <dbReference type="ARBA" id="ARBA00004651"/>
    </source>
</evidence>
<evidence type="ECO:0000256" key="5">
    <source>
        <dbReference type="ARBA" id="ARBA00023136"/>
    </source>
</evidence>
<feature type="transmembrane region" description="Helical" evidence="6">
    <location>
        <begin position="307"/>
        <end position="327"/>
    </location>
</feature>
<feature type="transmembrane region" description="Helical" evidence="6">
    <location>
        <begin position="280"/>
        <end position="301"/>
    </location>
</feature>
<feature type="transmembrane region" description="Helical" evidence="6">
    <location>
        <begin position="47"/>
        <end position="67"/>
    </location>
</feature>
<keyword evidence="9" id="KW-1185">Reference proteome</keyword>
<keyword evidence="5 6" id="KW-0472">Membrane</keyword>
<dbReference type="InterPro" id="IPR020846">
    <property type="entry name" value="MFS_dom"/>
</dbReference>
<feature type="transmembrane region" description="Helical" evidence="6">
    <location>
        <begin position="366"/>
        <end position="388"/>
    </location>
</feature>
<dbReference type="RefSeq" id="WP_254744133.1">
    <property type="nucleotide sequence ID" value="NZ_JANCLU010000016.1"/>
</dbReference>
<evidence type="ECO:0000259" key="7">
    <source>
        <dbReference type="PROSITE" id="PS50850"/>
    </source>
</evidence>
<evidence type="ECO:0000256" key="6">
    <source>
        <dbReference type="SAM" id="Phobius"/>
    </source>
</evidence>
<dbReference type="EMBL" id="JANCLU010000016">
    <property type="protein sequence ID" value="MCP8939948.1"/>
    <property type="molecule type" value="Genomic_DNA"/>
</dbReference>
<dbReference type="PROSITE" id="PS50850">
    <property type="entry name" value="MFS"/>
    <property type="match status" value="1"/>
</dbReference>
<organism evidence="8 9">
    <name type="scientific">Alsobacter ponti</name>
    <dbReference type="NCBI Taxonomy" id="2962936"/>
    <lineage>
        <taxon>Bacteria</taxon>
        <taxon>Pseudomonadati</taxon>
        <taxon>Pseudomonadota</taxon>
        <taxon>Alphaproteobacteria</taxon>
        <taxon>Hyphomicrobiales</taxon>
        <taxon>Alsobacteraceae</taxon>
        <taxon>Alsobacter</taxon>
    </lineage>
</organism>
<feature type="transmembrane region" description="Helical" evidence="6">
    <location>
        <begin position="137"/>
        <end position="159"/>
    </location>
</feature>
<dbReference type="InterPro" id="IPR036259">
    <property type="entry name" value="MFS_trans_sf"/>
</dbReference>
<protein>
    <submittedName>
        <fullName evidence="8">Multidrug effflux MFS transporter</fullName>
    </submittedName>
</protein>
<accession>A0ABT1LI90</accession>
<evidence type="ECO:0000256" key="3">
    <source>
        <dbReference type="ARBA" id="ARBA00022692"/>
    </source>
</evidence>
<sequence length="395" mass="40343">MRFGPASGTSSRPFWLLALIIGSGTLGMHVLAPVLPLIGADFEVDPGRAQLVVSAYMFALAAGQLAHGPLSDRFGRRPVLLAGLSVYVVSGMLCVLAPTFGTLLMARVLQALGGCAGLVIGRSIVQDTSKGGEAASLIGALNAVLLVSPAVAPVLGLWLGESLGWRFVPLILVAFGSIALLGALFLISETGTARAEPARESIAAYWRLLKSGPFMARVFAGSLTTTTMFGILASSPFIVTGTLGRPLSDAGGFYAVLVAGILAGSLAATRLARRIPTDRLILLAASTGLAGSLLLAASHAWGLTATLFVASGFLYTFMSGLMAPLALTRTVAMVPERRGAATGFFGFSQIFAGAVAVTLSGLASDVVVSTAAVMLVCSGVGLATLLVLRVRPSPG</sequence>
<keyword evidence="4 6" id="KW-1133">Transmembrane helix</keyword>
<feature type="transmembrane region" description="Helical" evidence="6">
    <location>
        <begin position="104"/>
        <end position="125"/>
    </location>
</feature>
<gene>
    <name evidence="8" type="ORF">NK718_15590</name>
</gene>
<evidence type="ECO:0000313" key="8">
    <source>
        <dbReference type="EMBL" id="MCP8939948.1"/>
    </source>
</evidence>
<feature type="transmembrane region" description="Helical" evidence="6">
    <location>
        <begin position="339"/>
        <end position="360"/>
    </location>
</feature>
<keyword evidence="2" id="KW-1003">Cell membrane</keyword>
<keyword evidence="3 6" id="KW-0812">Transmembrane</keyword>
<feature type="transmembrane region" description="Helical" evidence="6">
    <location>
        <begin position="12"/>
        <end position="35"/>
    </location>
</feature>
<dbReference type="InterPro" id="IPR050189">
    <property type="entry name" value="MFS_Efflux_Transporters"/>
</dbReference>
<evidence type="ECO:0000256" key="4">
    <source>
        <dbReference type="ARBA" id="ARBA00022989"/>
    </source>
</evidence>
<feature type="transmembrane region" description="Helical" evidence="6">
    <location>
        <begin position="165"/>
        <end position="187"/>
    </location>
</feature>
<dbReference type="PANTHER" id="PTHR43124:SF3">
    <property type="entry name" value="CHLORAMPHENICOL EFFLUX PUMP RV0191"/>
    <property type="match status" value="1"/>
</dbReference>
<dbReference type="Gene3D" id="1.20.1720.10">
    <property type="entry name" value="Multidrug resistance protein D"/>
    <property type="match status" value="1"/>
</dbReference>
<feature type="transmembrane region" description="Helical" evidence="6">
    <location>
        <begin position="214"/>
        <end position="239"/>
    </location>
</feature>
<proteinExistence type="predicted"/>
<reference evidence="8 9" key="1">
    <citation type="submission" date="2022-07" db="EMBL/GenBank/DDBJ databases">
        <authorList>
            <person name="Li W.-J."/>
            <person name="Deng Q.-Q."/>
        </authorList>
    </citation>
    <scope>NUCLEOTIDE SEQUENCE [LARGE SCALE GENOMIC DNA]</scope>
    <source>
        <strain evidence="8 9">SYSU M60028</strain>
    </source>
</reference>
<comment type="subcellular location">
    <subcellularLocation>
        <location evidence="1">Cell membrane</location>
        <topology evidence="1">Multi-pass membrane protein</topology>
    </subcellularLocation>
</comment>
<evidence type="ECO:0000256" key="2">
    <source>
        <dbReference type="ARBA" id="ARBA00022475"/>
    </source>
</evidence>
<dbReference type="CDD" id="cd17320">
    <property type="entry name" value="MFS_MdfA_MDR_like"/>
    <property type="match status" value="1"/>
</dbReference>
<feature type="transmembrane region" description="Helical" evidence="6">
    <location>
        <begin position="251"/>
        <end position="268"/>
    </location>
</feature>